<gene>
    <name evidence="1" type="ORF">RY831_24100</name>
</gene>
<name>A0ABU6JF03_9BURK</name>
<protein>
    <submittedName>
        <fullName evidence="1">Uncharacterized protein</fullName>
    </submittedName>
</protein>
<organism evidence="1 2">
    <name type="scientific">Noviherbaspirillum album</name>
    <dbReference type="NCBI Taxonomy" id="3080276"/>
    <lineage>
        <taxon>Bacteria</taxon>
        <taxon>Pseudomonadati</taxon>
        <taxon>Pseudomonadota</taxon>
        <taxon>Betaproteobacteria</taxon>
        <taxon>Burkholderiales</taxon>
        <taxon>Oxalobacteraceae</taxon>
        <taxon>Noviherbaspirillum</taxon>
    </lineage>
</organism>
<reference evidence="1 2" key="1">
    <citation type="submission" date="2023-10" db="EMBL/GenBank/DDBJ databases">
        <title>Noviherbaspirillum sp. CPCC 100848 genome assembly.</title>
        <authorList>
            <person name="Li X.Y."/>
            <person name="Fang X.M."/>
        </authorList>
    </citation>
    <scope>NUCLEOTIDE SEQUENCE [LARGE SCALE GENOMIC DNA]</scope>
    <source>
        <strain evidence="1 2">CPCC 100848</strain>
    </source>
</reference>
<dbReference type="RefSeq" id="WP_326508926.1">
    <property type="nucleotide sequence ID" value="NZ_JAWIIV010000027.1"/>
</dbReference>
<comment type="caution">
    <text evidence="1">The sequence shown here is derived from an EMBL/GenBank/DDBJ whole genome shotgun (WGS) entry which is preliminary data.</text>
</comment>
<sequence>MAGRPLADAAAAALSMQPDIDLAQLLAMLLNNGAFGHIDIAHDHL</sequence>
<evidence type="ECO:0000313" key="2">
    <source>
        <dbReference type="Proteomes" id="UP001352263"/>
    </source>
</evidence>
<evidence type="ECO:0000313" key="1">
    <source>
        <dbReference type="EMBL" id="MEC4722251.1"/>
    </source>
</evidence>
<dbReference type="Proteomes" id="UP001352263">
    <property type="component" value="Unassembled WGS sequence"/>
</dbReference>
<dbReference type="EMBL" id="JAWIIV010000027">
    <property type="protein sequence ID" value="MEC4722251.1"/>
    <property type="molecule type" value="Genomic_DNA"/>
</dbReference>
<accession>A0ABU6JF03</accession>
<keyword evidence="2" id="KW-1185">Reference proteome</keyword>
<proteinExistence type="predicted"/>